<feature type="compositionally biased region" description="Low complexity" evidence="1">
    <location>
        <begin position="82"/>
        <end position="111"/>
    </location>
</feature>
<organism evidence="2 3">
    <name type="scientific">Homarus americanus</name>
    <name type="common">American lobster</name>
    <dbReference type="NCBI Taxonomy" id="6706"/>
    <lineage>
        <taxon>Eukaryota</taxon>
        <taxon>Metazoa</taxon>
        <taxon>Ecdysozoa</taxon>
        <taxon>Arthropoda</taxon>
        <taxon>Crustacea</taxon>
        <taxon>Multicrustacea</taxon>
        <taxon>Malacostraca</taxon>
        <taxon>Eumalacostraca</taxon>
        <taxon>Eucarida</taxon>
        <taxon>Decapoda</taxon>
        <taxon>Pleocyemata</taxon>
        <taxon>Astacidea</taxon>
        <taxon>Nephropoidea</taxon>
        <taxon>Nephropidae</taxon>
        <taxon>Homarus</taxon>
    </lineage>
</organism>
<dbReference type="Pfam" id="PF19056">
    <property type="entry name" value="WD40_2"/>
    <property type="match status" value="1"/>
</dbReference>
<proteinExistence type="predicted"/>
<dbReference type="PANTHER" id="PTHR13886">
    <property type="entry name" value="JNK/SAPK-ASSOCIATED PROTEIN"/>
    <property type="match status" value="1"/>
</dbReference>
<dbReference type="GO" id="GO:0019894">
    <property type="term" value="F:kinesin binding"/>
    <property type="evidence" value="ECO:0007669"/>
    <property type="project" value="TreeGrafter"/>
</dbReference>
<name>A0A8J5N6F0_HOMAM</name>
<sequence length="111" mass="11884">SGGYNALTAAPTASSVRAITDKEHEDSEPEKKPKSMLVISGGEGYIDFRIADEREEDRDTASHLLVWHIPVEDNLSHLNAQPNTSTTTTTSSTITTTTTSNPISATTNGHS</sequence>
<feature type="non-terminal residue" evidence="2">
    <location>
        <position position="1"/>
    </location>
</feature>
<dbReference type="InterPro" id="IPR039911">
    <property type="entry name" value="JIP3/JIP4"/>
</dbReference>
<dbReference type="GO" id="GO:0008432">
    <property type="term" value="F:JUN kinase binding"/>
    <property type="evidence" value="ECO:0007669"/>
    <property type="project" value="TreeGrafter"/>
</dbReference>
<gene>
    <name evidence="2" type="primary">SPAG9-L</name>
    <name evidence="2" type="ORF">Hamer_G022819</name>
</gene>
<feature type="compositionally biased region" description="Basic and acidic residues" evidence="1">
    <location>
        <begin position="19"/>
        <end position="33"/>
    </location>
</feature>
<feature type="region of interest" description="Disordered" evidence="1">
    <location>
        <begin position="77"/>
        <end position="111"/>
    </location>
</feature>
<dbReference type="AlphaFoldDB" id="A0A8J5N6F0"/>
<dbReference type="EMBL" id="JAHLQT010008466">
    <property type="protein sequence ID" value="KAG7173950.1"/>
    <property type="molecule type" value="Genomic_DNA"/>
</dbReference>
<dbReference type="GO" id="GO:0005737">
    <property type="term" value="C:cytoplasm"/>
    <property type="evidence" value="ECO:0007669"/>
    <property type="project" value="TreeGrafter"/>
</dbReference>
<keyword evidence="3" id="KW-1185">Reference proteome</keyword>
<dbReference type="Proteomes" id="UP000747542">
    <property type="component" value="Unassembled WGS sequence"/>
</dbReference>
<evidence type="ECO:0000256" key="1">
    <source>
        <dbReference type="SAM" id="MobiDB-lite"/>
    </source>
</evidence>
<dbReference type="GO" id="GO:0005078">
    <property type="term" value="F:MAP-kinase scaffold activity"/>
    <property type="evidence" value="ECO:0007669"/>
    <property type="project" value="InterPro"/>
</dbReference>
<comment type="caution">
    <text evidence="2">The sequence shown here is derived from an EMBL/GenBank/DDBJ whole genome shotgun (WGS) entry which is preliminary data.</text>
</comment>
<accession>A0A8J5N6F0</accession>
<feature type="region of interest" description="Disordered" evidence="1">
    <location>
        <begin position="1"/>
        <end position="34"/>
    </location>
</feature>
<reference evidence="2" key="1">
    <citation type="journal article" date="2021" name="Sci. Adv.">
        <title>The American lobster genome reveals insights on longevity, neural, and immune adaptations.</title>
        <authorList>
            <person name="Polinski J.M."/>
            <person name="Zimin A.V."/>
            <person name="Clark K.F."/>
            <person name="Kohn A.B."/>
            <person name="Sadowski N."/>
            <person name="Timp W."/>
            <person name="Ptitsyn A."/>
            <person name="Khanna P."/>
            <person name="Romanova D.Y."/>
            <person name="Williams P."/>
            <person name="Greenwood S.J."/>
            <person name="Moroz L.L."/>
            <person name="Walt D.R."/>
            <person name="Bodnar A.G."/>
        </authorList>
    </citation>
    <scope>NUCLEOTIDE SEQUENCE</scope>
    <source>
        <strain evidence="2">GMGI-L3</strain>
    </source>
</reference>
<dbReference type="GO" id="GO:0030159">
    <property type="term" value="F:signaling receptor complex adaptor activity"/>
    <property type="evidence" value="ECO:0007669"/>
    <property type="project" value="TreeGrafter"/>
</dbReference>
<keyword evidence="2" id="KW-0808">Transferase</keyword>
<evidence type="ECO:0000313" key="3">
    <source>
        <dbReference type="Proteomes" id="UP000747542"/>
    </source>
</evidence>
<dbReference type="PANTHER" id="PTHR13886:SF4">
    <property type="entry name" value="JNK-INTERACTING PROTEIN 3"/>
    <property type="match status" value="1"/>
</dbReference>
<dbReference type="GO" id="GO:0016192">
    <property type="term" value="P:vesicle-mediated transport"/>
    <property type="evidence" value="ECO:0007669"/>
    <property type="project" value="TreeGrafter"/>
</dbReference>
<keyword evidence="2" id="KW-0418">Kinase</keyword>
<evidence type="ECO:0000313" key="2">
    <source>
        <dbReference type="EMBL" id="KAG7173950.1"/>
    </source>
</evidence>
<protein>
    <submittedName>
        <fullName evidence="2">C-Jun-amino-terminal kinase-interacting protein 4-like</fullName>
    </submittedName>
</protein>
<dbReference type="GO" id="GO:0016301">
    <property type="term" value="F:kinase activity"/>
    <property type="evidence" value="ECO:0007669"/>
    <property type="project" value="UniProtKB-KW"/>
</dbReference>